<sequence>MEEQLTEALERVKLLEQERDAFNTLAKEEEWSDGLLDAGPRGLPYSARKDRASDGWRELDAA</sequence>
<dbReference type="AlphaFoldDB" id="A0A8H3ZHR1"/>
<protein>
    <submittedName>
        <fullName evidence="2">Uncharacterized protein</fullName>
    </submittedName>
</protein>
<accession>A0A8H3ZHR1</accession>
<proteinExistence type="predicted"/>
<dbReference type="Proteomes" id="UP000434172">
    <property type="component" value="Unassembled WGS sequence"/>
</dbReference>
<name>A0A8H3ZHR1_9PEZI</name>
<evidence type="ECO:0000313" key="2">
    <source>
        <dbReference type="EMBL" id="KAF0316402.1"/>
    </source>
</evidence>
<dbReference type="OrthoDB" id="10563246at2759"/>
<gene>
    <name evidence="2" type="ORF">GQ607_016369</name>
</gene>
<organism evidence="2 3">
    <name type="scientific">Colletotrichum asianum</name>
    <dbReference type="NCBI Taxonomy" id="702518"/>
    <lineage>
        <taxon>Eukaryota</taxon>
        <taxon>Fungi</taxon>
        <taxon>Dikarya</taxon>
        <taxon>Ascomycota</taxon>
        <taxon>Pezizomycotina</taxon>
        <taxon>Sordariomycetes</taxon>
        <taxon>Hypocreomycetidae</taxon>
        <taxon>Glomerellales</taxon>
        <taxon>Glomerellaceae</taxon>
        <taxon>Colletotrichum</taxon>
        <taxon>Colletotrichum gloeosporioides species complex</taxon>
    </lineage>
</organism>
<comment type="caution">
    <text evidence="2">The sequence shown here is derived from an EMBL/GenBank/DDBJ whole genome shotgun (WGS) entry which is preliminary data.</text>
</comment>
<reference evidence="2 3" key="1">
    <citation type="submission" date="2019-12" db="EMBL/GenBank/DDBJ databases">
        <title>A genome sequence resource for the geographically widespread anthracnose pathogen Colletotrichum asianum.</title>
        <authorList>
            <person name="Meng Y."/>
        </authorList>
    </citation>
    <scope>NUCLEOTIDE SEQUENCE [LARGE SCALE GENOMIC DNA]</scope>
    <source>
        <strain evidence="2 3">ICMP 18580</strain>
    </source>
</reference>
<keyword evidence="3" id="KW-1185">Reference proteome</keyword>
<dbReference type="EMBL" id="WOWK01000160">
    <property type="protein sequence ID" value="KAF0316402.1"/>
    <property type="molecule type" value="Genomic_DNA"/>
</dbReference>
<feature type="region of interest" description="Disordered" evidence="1">
    <location>
        <begin position="33"/>
        <end position="62"/>
    </location>
</feature>
<evidence type="ECO:0000256" key="1">
    <source>
        <dbReference type="SAM" id="MobiDB-lite"/>
    </source>
</evidence>
<feature type="compositionally biased region" description="Basic and acidic residues" evidence="1">
    <location>
        <begin position="47"/>
        <end position="62"/>
    </location>
</feature>
<evidence type="ECO:0000313" key="3">
    <source>
        <dbReference type="Proteomes" id="UP000434172"/>
    </source>
</evidence>